<evidence type="ECO:0000256" key="1">
    <source>
        <dbReference type="SAM" id="MobiDB-lite"/>
    </source>
</evidence>
<evidence type="ECO:0000313" key="2">
    <source>
        <dbReference type="EMBL" id="KZT26190.1"/>
    </source>
</evidence>
<keyword evidence="3" id="KW-1185">Reference proteome</keyword>
<gene>
    <name evidence="2" type="ORF">NEOLEDRAFT_1132770</name>
</gene>
<feature type="compositionally biased region" description="Basic and acidic residues" evidence="1">
    <location>
        <begin position="54"/>
        <end position="64"/>
    </location>
</feature>
<dbReference type="Proteomes" id="UP000076761">
    <property type="component" value="Unassembled WGS sequence"/>
</dbReference>
<sequence length="75" mass="8452">MVCVPMSISTGSKMIPMRFEEVQAIQPKVTHKRIKSESINGLIKIWHDIKSVSDTESMNRKRAEPSLSHMRVASG</sequence>
<evidence type="ECO:0000313" key="3">
    <source>
        <dbReference type="Proteomes" id="UP000076761"/>
    </source>
</evidence>
<reference evidence="2 3" key="1">
    <citation type="journal article" date="2016" name="Mol. Biol. Evol.">
        <title>Comparative Genomics of Early-Diverging Mushroom-Forming Fungi Provides Insights into the Origins of Lignocellulose Decay Capabilities.</title>
        <authorList>
            <person name="Nagy L.G."/>
            <person name="Riley R."/>
            <person name="Tritt A."/>
            <person name="Adam C."/>
            <person name="Daum C."/>
            <person name="Floudas D."/>
            <person name="Sun H."/>
            <person name="Yadav J.S."/>
            <person name="Pangilinan J."/>
            <person name="Larsson K.H."/>
            <person name="Matsuura K."/>
            <person name="Barry K."/>
            <person name="Labutti K."/>
            <person name="Kuo R."/>
            <person name="Ohm R.A."/>
            <person name="Bhattacharya S.S."/>
            <person name="Shirouzu T."/>
            <person name="Yoshinaga Y."/>
            <person name="Martin F.M."/>
            <person name="Grigoriev I.V."/>
            <person name="Hibbett D.S."/>
        </authorList>
    </citation>
    <scope>NUCLEOTIDE SEQUENCE [LARGE SCALE GENOMIC DNA]</scope>
    <source>
        <strain evidence="2 3">HHB14362 ss-1</strain>
    </source>
</reference>
<accession>A0A165T602</accession>
<dbReference type="EMBL" id="KV425568">
    <property type="protein sequence ID" value="KZT26190.1"/>
    <property type="molecule type" value="Genomic_DNA"/>
</dbReference>
<feature type="non-terminal residue" evidence="2">
    <location>
        <position position="75"/>
    </location>
</feature>
<feature type="region of interest" description="Disordered" evidence="1">
    <location>
        <begin position="54"/>
        <end position="75"/>
    </location>
</feature>
<dbReference type="AlphaFoldDB" id="A0A165T602"/>
<name>A0A165T602_9AGAM</name>
<organism evidence="2 3">
    <name type="scientific">Neolentinus lepideus HHB14362 ss-1</name>
    <dbReference type="NCBI Taxonomy" id="1314782"/>
    <lineage>
        <taxon>Eukaryota</taxon>
        <taxon>Fungi</taxon>
        <taxon>Dikarya</taxon>
        <taxon>Basidiomycota</taxon>
        <taxon>Agaricomycotina</taxon>
        <taxon>Agaricomycetes</taxon>
        <taxon>Gloeophyllales</taxon>
        <taxon>Gloeophyllaceae</taxon>
        <taxon>Neolentinus</taxon>
    </lineage>
</organism>
<protein>
    <submittedName>
        <fullName evidence="2">Uncharacterized protein</fullName>
    </submittedName>
</protein>
<dbReference type="InParanoid" id="A0A165T602"/>
<proteinExistence type="predicted"/>